<dbReference type="EMBL" id="MU858196">
    <property type="protein sequence ID" value="KAK4209704.1"/>
    <property type="molecule type" value="Genomic_DNA"/>
</dbReference>
<dbReference type="AlphaFoldDB" id="A0AAN6XZB1"/>
<name>A0AAN6XZB1_9PEZI</name>
<comment type="caution">
    <text evidence="2">The sequence shown here is derived from an EMBL/GenBank/DDBJ whole genome shotgun (WGS) entry which is preliminary data.</text>
</comment>
<proteinExistence type="predicted"/>
<gene>
    <name evidence="2" type="ORF">QBC37DRAFT_449786</name>
</gene>
<accession>A0AAN6XZB1</accession>
<sequence>MPMLKSPSPRPANPQTRSSPYEDDGEAVRNADSVAAKDKLEAVRLYCQMSLQADEEGSPLSGLLEWGTTIKVTRLAKVTVHLSDLYIRQRWRNFVENSILIVVGETASSIKTMMMKIVARKMATVPGGQDCTMCHTKNGTVSHTRPQNGWRDQCSMAGDQRIKRNSERQLFLTLSTGTVPASRVNEKLDSKNETAIQKCIQSSRVPATGPFRVLLVRHSPLVDDSESLAHFIPERETLGTFWEISLTGLFLAAITFGEGSRCRGAAQVNGLGCYQEVNKQRDKSSA</sequence>
<dbReference type="Proteomes" id="UP001301769">
    <property type="component" value="Unassembled WGS sequence"/>
</dbReference>
<evidence type="ECO:0000313" key="3">
    <source>
        <dbReference type="Proteomes" id="UP001301769"/>
    </source>
</evidence>
<reference evidence="2" key="2">
    <citation type="submission" date="2023-05" db="EMBL/GenBank/DDBJ databases">
        <authorList>
            <consortium name="Lawrence Berkeley National Laboratory"/>
            <person name="Steindorff A."/>
            <person name="Hensen N."/>
            <person name="Bonometti L."/>
            <person name="Westerberg I."/>
            <person name="Brannstrom I.O."/>
            <person name="Guillou S."/>
            <person name="Cros-Aarteil S."/>
            <person name="Calhoun S."/>
            <person name="Haridas S."/>
            <person name="Kuo A."/>
            <person name="Mondo S."/>
            <person name="Pangilinan J."/>
            <person name="Riley R."/>
            <person name="Labutti K."/>
            <person name="Andreopoulos B."/>
            <person name="Lipzen A."/>
            <person name="Chen C."/>
            <person name="Yanf M."/>
            <person name="Daum C."/>
            <person name="Ng V."/>
            <person name="Clum A."/>
            <person name="Ohm R."/>
            <person name="Martin F."/>
            <person name="Silar P."/>
            <person name="Natvig D."/>
            <person name="Lalanne C."/>
            <person name="Gautier V."/>
            <person name="Ament-Velasquez S.L."/>
            <person name="Kruys A."/>
            <person name="Hutchinson M.I."/>
            <person name="Powell A.J."/>
            <person name="Barry K."/>
            <person name="Miller A.N."/>
            <person name="Grigoriev I.V."/>
            <person name="Debuchy R."/>
            <person name="Gladieux P."/>
            <person name="Thoren M.H."/>
            <person name="Johannesson H."/>
        </authorList>
    </citation>
    <scope>NUCLEOTIDE SEQUENCE</scope>
    <source>
        <strain evidence="2">PSN293</strain>
    </source>
</reference>
<protein>
    <submittedName>
        <fullName evidence="2">Uncharacterized protein</fullName>
    </submittedName>
</protein>
<reference evidence="2" key="1">
    <citation type="journal article" date="2023" name="Mol. Phylogenet. Evol.">
        <title>Genome-scale phylogeny and comparative genomics of the fungal order Sordariales.</title>
        <authorList>
            <person name="Hensen N."/>
            <person name="Bonometti L."/>
            <person name="Westerberg I."/>
            <person name="Brannstrom I.O."/>
            <person name="Guillou S."/>
            <person name="Cros-Aarteil S."/>
            <person name="Calhoun S."/>
            <person name="Haridas S."/>
            <person name="Kuo A."/>
            <person name="Mondo S."/>
            <person name="Pangilinan J."/>
            <person name="Riley R."/>
            <person name="LaButti K."/>
            <person name="Andreopoulos B."/>
            <person name="Lipzen A."/>
            <person name="Chen C."/>
            <person name="Yan M."/>
            <person name="Daum C."/>
            <person name="Ng V."/>
            <person name="Clum A."/>
            <person name="Steindorff A."/>
            <person name="Ohm R.A."/>
            <person name="Martin F."/>
            <person name="Silar P."/>
            <person name="Natvig D.O."/>
            <person name="Lalanne C."/>
            <person name="Gautier V."/>
            <person name="Ament-Velasquez S.L."/>
            <person name="Kruys A."/>
            <person name="Hutchinson M.I."/>
            <person name="Powell A.J."/>
            <person name="Barry K."/>
            <person name="Miller A.N."/>
            <person name="Grigoriev I.V."/>
            <person name="Debuchy R."/>
            <person name="Gladieux P."/>
            <person name="Hiltunen Thoren M."/>
            <person name="Johannesson H."/>
        </authorList>
    </citation>
    <scope>NUCLEOTIDE SEQUENCE</scope>
    <source>
        <strain evidence="2">PSN293</strain>
    </source>
</reference>
<evidence type="ECO:0000256" key="1">
    <source>
        <dbReference type="SAM" id="MobiDB-lite"/>
    </source>
</evidence>
<organism evidence="2 3">
    <name type="scientific">Rhypophila decipiens</name>
    <dbReference type="NCBI Taxonomy" id="261697"/>
    <lineage>
        <taxon>Eukaryota</taxon>
        <taxon>Fungi</taxon>
        <taxon>Dikarya</taxon>
        <taxon>Ascomycota</taxon>
        <taxon>Pezizomycotina</taxon>
        <taxon>Sordariomycetes</taxon>
        <taxon>Sordariomycetidae</taxon>
        <taxon>Sordariales</taxon>
        <taxon>Naviculisporaceae</taxon>
        <taxon>Rhypophila</taxon>
    </lineage>
</organism>
<keyword evidence="3" id="KW-1185">Reference proteome</keyword>
<evidence type="ECO:0000313" key="2">
    <source>
        <dbReference type="EMBL" id="KAK4209704.1"/>
    </source>
</evidence>
<feature type="region of interest" description="Disordered" evidence="1">
    <location>
        <begin position="1"/>
        <end position="28"/>
    </location>
</feature>